<comment type="caution">
    <text evidence="2">The sequence shown here is derived from an EMBL/GenBank/DDBJ whole genome shotgun (WGS) entry which is preliminary data.</text>
</comment>
<dbReference type="InterPro" id="IPR032675">
    <property type="entry name" value="LRR_dom_sf"/>
</dbReference>
<evidence type="ECO:0000259" key="1">
    <source>
        <dbReference type="SMART" id="SM00860"/>
    </source>
</evidence>
<dbReference type="InterPro" id="IPR037883">
    <property type="entry name" value="Knr4/Smi1-like_sf"/>
</dbReference>
<reference evidence="2 3" key="1">
    <citation type="submission" date="2020-08" db="EMBL/GenBank/DDBJ databases">
        <title>A Genomic Blueprint of the Chicken Gut Microbiome.</title>
        <authorList>
            <person name="Gilroy R."/>
            <person name="Ravi A."/>
            <person name="Getino M."/>
            <person name="Pursley I."/>
            <person name="Horton D.L."/>
            <person name="Alikhan N.-F."/>
            <person name="Baker D."/>
            <person name="Gharbi K."/>
            <person name="Hall N."/>
            <person name="Watson M."/>
            <person name="Adriaenssens E.M."/>
            <person name="Foster-Nyarko E."/>
            <person name="Jarju S."/>
            <person name="Secka A."/>
            <person name="Antonio M."/>
            <person name="Oren A."/>
            <person name="Chaudhuri R."/>
            <person name="La Ragione R.M."/>
            <person name="Hildebrand F."/>
            <person name="Pallen M.J."/>
        </authorList>
    </citation>
    <scope>NUCLEOTIDE SEQUENCE [LARGE SCALE GENOMIC DNA]</scope>
    <source>
        <strain evidence="2 3">Sa2BUA9</strain>
    </source>
</reference>
<dbReference type="InterPro" id="IPR018958">
    <property type="entry name" value="Knr4/Smi1-like_dom"/>
</dbReference>
<accession>A0ABR8RDT4</accession>
<dbReference type="Proteomes" id="UP000640786">
    <property type="component" value="Unassembled WGS sequence"/>
</dbReference>
<evidence type="ECO:0000313" key="3">
    <source>
        <dbReference type="Proteomes" id="UP000640786"/>
    </source>
</evidence>
<dbReference type="RefSeq" id="WP_191697783.1">
    <property type="nucleotide sequence ID" value="NZ_JACSQO010000011.1"/>
</dbReference>
<keyword evidence="3" id="KW-1185">Reference proteome</keyword>
<protein>
    <submittedName>
        <fullName evidence="2">SMI1/KNR4 family protein</fullName>
    </submittedName>
</protein>
<evidence type="ECO:0000313" key="2">
    <source>
        <dbReference type="EMBL" id="MBD7945910.1"/>
    </source>
</evidence>
<gene>
    <name evidence="2" type="ORF">H9650_17520</name>
</gene>
<dbReference type="PANTHER" id="PTHR47432">
    <property type="entry name" value="CELL WALL ASSEMBLY REGULATOR SMI1"/>
    <property type="match status" value="1"/>
</dbReference>
<dbReference type="Gene3D" id="3.80.10.10">
    <property type="entry name" value="Ribonuclease Inhibitor"/>
    <property type="match status" value="1"/>
</dbReference>
<dbReference type="PANTHER" id="PTHR47432:SF1">
    <property type="entry name" value="CELL WALL ASSEMBLY REGULATOR SMI1"/>
    <property type="match status" value="1"/>
</dbReference>
<dbReference type="SUPFAM" id="SSF160631">
    <property type="entry name" value="SMI1/KNR4-like"/>
    <property type="match status" value="1"/>
</dbReference>
<feature type="domain" description="Knr4/Smi1-like" evidence="1">
    <location>
        <begin position="23"/>
        <end position="156"/>
    </location>
</feature>
<dbReference type="Gene3D" id="3.40.1580.10">
    <property type="entry name" value="SMI1/KNR4-like"/>
    <property type="match status" value="1"/>
</dbReference>
<dbReference type="Pfam" id="PF09346">
    <property type="entry name" value="SMI1_KNR4"/>
    <property type="match status" value="1"/>
</dbReference>
<proteinExistence type="predicted"/>
<sequence length="450" mass="51596">MGKEFFKRLEKYITKNKKYLNKGASKKELLKLELETGYPLPESFKATYSVHNGEKKLGLMFGLTWYSIEEILSAWKGYNNYYEESVTDVISFEKNKIQEAYYHPGWIPIAYDYGGNYLAMDFAPGENGKAGQIINFGRDERQMFVISESFDALLELLIQQFENGNCSLITEEDGNPYVIWGDYGHFFDNLIELQKTPCAGEDVPLELDESWTNFLTQMLGKTPSKIHELQNIITLRLFPSNITNLKPLAYFQNVRELIASGLEITDFTPIAEMQDLKKLYLAKTSLQHLEFLKPLKDLKQLSIGNTKVRDISVLKELPLLQELSLENLVIDDLSPLASCKKLSHLNLSGIQTADLHGIKDIFSLRELDITGIKMSNLDVLKGMMNLQDIRFEEVENYSALQELDNLQSLTCPFNAFIATKDLFDKKMNYTIMGEINDEQDEIYTNYVMEG</sequence>
<dbReference type="SMART" id="SM00860">
    <property type="entry name" value="SMI1_KNR4"/>
    <property type="match status" value="1"/>
</dbReference>
<dbReference type="EMBL" id="JACSQO010000011">
    <property type="protein sequence ID" value="MBD7945910.1"/>
    <property type="molecule type" value="Genomic_DNA"/>
</dbReference>
<organism evidence="2 3">
    <name type="scientific">Psychrobacillus faecigallinarum</name>
    <dbReference type="NCBI Taxonomy" id="2762235"/>
    <lineage>
        <taxon>Bacteria</taxon>
        <taxon>Bacillati</taxon>
        <taxon>Bacillota</taxon>
        <taxon>Bacilli</taxon>
        <taxon>Bacillales</taxon>
        <taxon>Bacillaceae</taxon>
        <taxon>Psychrobacillus</taxon>
    </lineage>
</organism>
<name>A0ABR8RDT4_9BACI</name>
<dbReference type="SUPFAM" id="SSF52058">
    <property type="entry name" value="L domain-like"/>
    <property type="match status" value="1"/>
</dbReference>
<dbReference type="InterPro" id="IPR051873">
    <property type="entry name" value="KNR4/SMI1_regulator"/>
</dbReference>